<sequence>MSITCAMAEKDGEPESGHVRSALTVNGHLIVSIQIEGYGTVYDYWVINIRRCRSGGPTSEDQIPITSTILNGAIQQSLQMRVKGPAPDGEHDSPRFSVGIGGVAIRYDYREKI</sequence>
<dbReference type="AlphaFoldDB" id="A0A8A1MFT1"/>
<dbReference type="Proteomes" id="UP000663671">
    <property type="component" value="Chromosome 3"/>
</dbReference>
<reference evidence="1" key="1">
    <citation type="submission" date="2021-01" db="EMBL/GenBank/DDBJ databases">
        <title>Chromosome-level genome assembly of a human fungal pathogen reveals clustering of transcriptionally co-regulated genes.</title>
        <authorList>
            <person name="Voorhies M."/>
            <person name="Cohen S."/>
            <person name="Shea T.P."/>
            <person name="Petrus S."/>
            <person name="Munoz J.F."/>
            <person name="Poplawski S."/>
            <person name="Goldman W.E."/>
            <person name="Michael T."/>
            <person name="Cuomo C.A."/>
            <person name="Sil A."/>
            <person name="Beyhan S."/>
        </authorList>
    </citation>
    <scope>NUCLEOTIDE SEQUENCE</scope>
    <source>
        <strain evidence="1">WU24</strain>
    </source>
</reference>
<dbReference type="VEuPathDB" id="FungiDB:I7I51_06322"/>
<evidence type="ECO:0000313" key="1">
    <source>
        <dbReference type="EMBL" id="QSS65478.1"/>
    </source>
</evidence>
<accession>A0A8A1MFT1</accession>
<gene>
    <name evidence="1" type="ORF">I7I51_06322</name>
</gene>
<organism evidence="1 2">
    <name type="scientific">Ajellomyces capsulatus</name>
    <name type="common">Darling's disease fungus</name>
    <name type="synonym">Histoplasma capsulatum</name>
    <dbReference type="NCBI Taxonomy" id="5037"/>
    <lineage>
        <taxon>Eukaryota</taxon>
        <taxon>Fungi</taxon>
        <taxon>Dikarya</taxon>
        <taxon>Ascomycota</taxon>
        <taxon>Pezizomycotina</taxon>
        <taxon>Eurotiomycetes</taxon>
        <taxon>Eurotiomycetidae</taxon>
        <taxon>Onygenales</taxon>
        <taxon>Ajellomycetaceae</taxon>
        <taxon>Histoplasma</taxon>
    </lineage>
</organism>
<protein>
    <submittedName>
        <fullName evidence="1">Uncharacterized protein</fullName>
    </submittedName>
</protein>
<dbReference type="EMBL" id="CP069115">
    <property type="protein sequence ID" value="QSS65478.1"/>
    <property type="molecule type" value="Genomic_DNA"/>
</dbReference>
<name>A0A8A1MFT1_AJECA</name>
<evidence type="ECO:0000313" key="2">
    <source>
        <dbReference type="Proteomes" id="UP000663671"/>
    </source>
</evidence>
<proteinExistence type="predicted"/>